<evidence type="ECO:0000313" key="2">
    <source>
        <dbReference type="Proteomes" id="UP000652176"/>
    </source>
</evidence>
<name>A0ABR9D7F9_9GAMM</name>
<dbReference type="EMBL" id="JACXSS010000001">
    <property type="protein sequence ID" value="MBD9357847.1"/>
    <property type="molecule type" value="Genomic_DNA"/>
</dbReference>
<organism evidence="1 2">
    <name type="scientific">Methylomonas albis</name>
    <dbReference type="NCBI Taxonomy" id="1854563"/>
    <lineage>
        <taxon>Bacteria</taxon>
        <taxon>Pseudomonadati</taxon>
        <taxon>Pseudomonadota</taxon>
        <taxon>Gammaproteobacteria</taxon>
        <taxon>Methylococcales</taxon>
        <taxon>Methylococcaceae</taxon>
        <taxon>Methylomonas</taxon>
    </lineage>
</organism>
<keyword evidence="2" id="KW-1185">Reference proteome</keyword>
<sequence>MNEEQRKLLLEAYVRMEVYSANSKTIEWPSLFSNLIQPRIKDLSAATEFYASLNDKQIEIRLAIHHWEAGAWGVYEALMGCSLDPISHSIDPRIWAKKELNNVDLLLDEGINQLMTPRNAFSASEIPELYCKLITGAWEDFIMPSLEESKQHQEARAKYFKENGCEDEFEFFDAKYDIRLSFMAPHEKEFLNKNYLISRDIQALLWYKEFLVEVVREGITFYDDIDYTESQISKKRNPVRVKELQRSNDGFEAIRLSFDRFISECNRTPKWAELMSFMVENQPRGIIVEGVYERSKLIAIVIEGVDKPIDRAAFKKRFDRYFKKTDIKQDIS</sequence>
<dbReference type="Proteomes" id="UP000652176">
    <property type="component" value="Unassembled WGS sequence"/>
</dbReference>
<protein>
    <submittedName>
        <fullName evidence="1">Uncharacterized protein</fullName>
    </submittedName>
</protein>
<comment type="caution">
    <text evidence="1">The sequence shown here is derived from an EMBL/GenBank/DDBJ whole genome shotgun (WGS) entry which is preliminary data.</text>
</comment>
<dbReference type="RefSeq" id="WP_192376098.1">
    <property type="nucleotide sequence ID" value="NZ_CAJHIV010000001.1"/>
</dbReference>
<gene>
    <name evidence="1" type="ORF">IE877_18565</name>
</gene>
<accession>A0ABR9D7F9</accession>
<reference evidence="1 2" key="1">
    <citation type="submission" date="2020-09" db="EMBL/GenBank/DDBJ databases">
        <title>Methylomonas albis sp. nov. and Methylomonas fluvii sp. nov.: Two cold-adapted methanotrophs from the River Elbe and an amended description of Methylovulum psychrotolerans strain Eb1.</title>
        <authorList>
            <person name="Bussmann I.K."/>
            <person name="Klings K.-W."/>
            <person name="Warnstedt J."/>
            <person name="Hoppert M."/>
            <person name="Saborowski A."/>
            <person name="Horn F."/>
            <person name="Liebner S."/>
        </authorList>
    </citation>
    <scope>NUCLEOTIDE SEQUENCE [LARGE SCALE GENOMIC DNA]</scope>
    <source>
        <strain evidence="1 2">EbA</strain>
    </source>
</reference>
<evidence type="ECO:0000313" key="1">
    <source>
        <dbReference type="EMBL" id="MBD9357847.1"/>
    </source>
</evidence>
<proteinExistence type="predicted"/>